<evidence type="ECO:0000313" key="2">
    <source>
        <dbReference type="EMBL" id="OWK37383.1"/>
    </source>
</evidence>
<comment type="caution">
    <text evidence="2">The sequence shown here is derived from an EMBL/GenBank/DDBJ whole genome shotgun (WGS) entry which is preliminary data.</text>
</comment>
<dbReference type="RefSeq" id="WP_088257313.1">
    <property type="nucleotide sequence ID" value="NZ_NIDE01000014.1"/>
</dbReference>
<keyword evidence="3" id="KW-1185">Reference proteome</keyword>
<feature type="region of interest" description="Disordered" evidence="1">
    <location>
        <begin position="22"/>
        <end position="52"/>
    </location>
</feature>
<name>A0A225D8T8_9BACT</name>
<accession>A0A225D8T8</accession>
<dbReference type="PROSITE" id="PS51257">
    <property type="entry name" value="PROKAR_LIPOPROTEIN"/>
    <property type="match status" value="1"/>
</dbReference>
<sequence length="146" mass="15924">MSVRTLSVVFVLFSGILAGCSKGPSSKPGEEKAQQTKNTTHSAKNKSSGSEAEARAVLKAALDSWAFGDPIEKFEKAHPGVSFFDTNWITKKQLGRYEIGNTRKDGITFEFLVTLTFREDSGDVARSSDYHVTKDAEGWMITAGGR</sequence>
<protein>
    <recommendedName>
        <fullName evidence="4">DUF4440 domain-containing protein</fullName>
    </recommendedName>
</protein>
<dbReference type="Proteomes" id="UP000214646">
    <property type="component" value="Unassembled WGS sequence"/>
</dbReference>
<evidence type="ECO:0000256" key="1">
    <source>
        <dbReference type="SAM" id="MobiDB-lite"/>
    </source>
</evidence>
<organism evidence="2 3">
    <name type="scientific">Fimbriiglobus ruber</name>
    <dbReference type="NCBI Taxonomy" id="1908690"/>
    <lineage>
        <taxon>Bacteria</taxon>
        <taxon>Pseudomonadati</taxon>
        <taxon>Planctomycetota</taxon>
        <taxon>Planctomycetia</taxon>
        <taxon>Gemmatales</taxon>
        <taxon>Gemmataceae</taxon>
        <taxon>Fimbriiglobus</taxon>
    </lineage>
</organism>
<proteinExistence type="predicted"/>
<feature type="compositionally biased region" description="Polar residues" evidence="1">
    <location>
        <begin position="35"/>
        <end position="50"/>
    </location>
</feature>
<evidence type="ECO:0008006" key="4">
    <source>
        <dbReference type="Google" id="ProtNLM"/>
    </source>
</evidence>
<dbReference type="EMBL" id="NIDE01000014">
    <property type="protein sequence ID" value="OWK37383.1"/>
    <property type="molecule type" value="Genomic_DNA"/>
</dbReference>
<dbReference type="AlphaFoldDB" id="A0A225D8T8"/>
<gene>
    <name evidence="2" type="ORF">FRUB_06503</name>
</gene>
<evidence type="ECO:0000313" key="3">
    <source>
        <dbReference type="Proteomes" id="UP000214646"/>
    </source>
</evidence>
<reference evidence="3" key="1">
    <citation type="submission" date="2017-06" db="EMBL/GenBank/DDBJ databases">
        <title>Genome analysis of Fimbriiglobus ruber SP5, the first member of the order Planctomycetales with confirmed chitinolytic capability.</title>
        <authorList>
            <person name="Ravin N.V."/>
            <person name="Rakitin A.L."/>
            <person name="Ivanova A.A."/>
            <person name="Beletsky A.V."/>
            <person name="Kulichevskaya I.S."/>
            <person name="Mardanov A.V."/>
            <person name="Dedysh S.N."/>
        </authorList>
    </citation>
    <scope>NUCLEOTIDE SEQUENCE [LARGE SCALE GENOMIC DNA]</scope>
    <source>
        <strain evidence="3">SP5</strain>
    </source>
</reference>